<reference evidence="1 2" key="1">
    <citation type="submission" date="2017-09" db="EMBL/GenBank/DDBJ databases">
        <title>Depth-based differentiation of microbial function through sediment-hosted aquifers and enrichment of novel symbionts in the deep terrestrial subsurface.</title>
        <authorList>
            <person name="Probst A.J."/>
            <person name="Ladd B."/>
            <person name="Jarett J.K."/>
            <person name="Geller-Mcgrath D.E."/>
            <person name="Sieber C.M."/>
            <person name="Emerson J.B."/>
            <person name="Anantharaman K."/>
            <person name="Thomas B.C."/>
            <person name="Malmstrom R."/>
            <person name="Stieglmeier M."/>
            <person name="Klingl A."/>
            <person name="Woyke T."/>
            <person name="Ryan C.M."/>
            <person name="Banfield J.F."/>
        </authorList>
    </citation>
    <scope>NUCLEOTIDE SEQUENCE [LARGE SCALE GENOMIC DNA]</scope>
    <source>
        <strain evidence="1">CG08_land_8_20_14_0_20_40_16</strain>
    </source>
</reference>
<sequence>MKKILSILGGLSALFLIWFIVVRPAIADVYLKQMESVNLESRFAQYEIQDLHSKIIFNAQFTSAEIPYRYRYVNLLIKLAFLKDNYENQNALFQKALEELDYIYHKNPNGFNYYPTLGELMKFWGKIDPTKYQLMDQAFGKAITNGPNYAPFYYWWGEGLKESGNYSKAKEKLFQALVLFPSPDSPGVAPDQYHNLGLIRSEIYQQLGEVEQLEGDALKAEYYFQNSQAIKEMIAN</sequence>
<dbReference type="SUPFAM" id="SSF48452">
    <property type="entry name" value="TPR-like"/>
    <property type="match status" value="1"/>
</dbReference>
<dbReference type="EMBL" id="PEXU01000049">
    <property type="protein sequence ID" value="PIS42304.1"/>
    <property type="molecule type" value="Genomic_DNA"/>
</dbReference>
<dbReference type="InterPro" id="IPR011990">
    <property type="entry name" value="TPR-like_helical_dom_sf"/>
</dbReference>
<proteinExistence type="predicted"/>
<dbReference type="Gene3D" id="1.25.40.10">
    <property type="entry name" value="Tetratricopeptide repeat domain"/>
    <property type="match status" value="1"/>
</dbReference>
<gene>
    <name evidence="1" type="ORF">COT24_04555</name>
</gene>
<dbReference type="Proteomes" id="UP000231542">
    <property type="component" value="Unassembled WGS sequence"/>
</dbReference>
<organism evidence="1 2">
    <name type="scientific">Candidatus Kerfeldbacteria bacterium CG08_land_8_20_14_0_20_40_16</name>
    <dbReference type="NCBI Taxonomy" id="2014244"/>
    <lineage>
        <taxon>Bacteria</taxon>
        <taxon>Candidatus Kerfeldiibacteriota</taxon>
    </lineage>
</organism>
<name>A0A2H0YUZ6_9BACT</name>
<evidence type="ECO:0000313" key="2">
    <source>
        <dbReference type="Proteomes" id="UP000231542"/>
    </source>
</evidence>
<accession>A0A2H0YUZ6</accession>
<protein>
    <recommendedName>
        <fullName evidence="3">Tetratricopeptide repeat protein</fullName>
    </recommendedName>
</protein>
<evidence type="ECO:0008006" key="3">
    <source>
        <dbReference type="Google" id="ProtNLM"/>
    </source>
</evidence>
<comment type="caution">
    <text evidence="1">The sequence shown here is derived from an EMBL/GenBank/DDBJ whole genome shotgun (WGS) entry which is preliminary data.</text>
</comment>
<evidence type="ECO:0000313" key="1">
    <source>
        <dbReference type="EMBL" id="PIS42304.1"/>
    </source>
</evidence>
<dbReference type="AlphaFoldDB" id="A0A2H0YUZ6"/>